<dbReference type="EMBL" id="UIGR01000001">
    <property type="protein sequence ID" value="SUX32208.1"/>
    <property type="molecule type" value="Genomic_DNA"/>
</dbReference>
<dbReference type="Proteomes" id="UP000275777">
    <property type="component" value="Chromosome"/>
</dbReference>
<accession>A0A381EV85</accession>
<reference evidence="2 4" key="2">
    <citation type="submission" date="2018-12" db="EMBL/GenBank/DDBJ databases">
        <authorList>
            <consortium name="Pathogen Informatics"/>
        </authorList>
    </citation>
    <scope>NUCLEOTIDE SEQUENCE [LARGE SCALE GENOMIC DNA]</scope>
    <source>
        <strain evidence="2 4">NCTC9695</strain>
    </source>
</reference>
<proteinExistence type="predicted"/>
<evidence type="ECO:0000313" key="4">
    <source>
        <dbReference type="Proteomes" id="UP000275777"/>
    </source>
</evidence>
<evidence type="ECO:0000313" key="2">
    <source>
        <dbReference type="EMBL" id="VEB43366.1"/>
    </source>
</evidence>
<evidence type="ECO:0000313" key="3">
    <source>
        <dbReference type="Proteomes" id="UP000254029"/>
    </source>
</evidence>
<name>A0A381EV85_CHRVL</name>
<protein>
    <submittedName>
        <fullName evidence="2">Uncharacterized protein</fullName>
    </submittedName>
</protein>
<reference evidence="1 3" key="1">
    <citation type="submission" date="2018-06" db="EMBL/GenBank/DDBJ databases">
        <authorList>
            <consortium name="Pathogen Informatics"/>
            <person name="Doyle S."/>
        </authorList>
    </citation>
    <scope>NUCLEOTIDE SEQUENCE [LARGE SCALE GENOMIC DNA]</scope>
    <source>
        <strain evidence="1 3">NCTC8684</strain>
    </source>
</reference>
<dbReference type="Proteomes" id="UP000254029">
    <property type="component" value="Unassembled WGS sequence"/>
</dbReference>
<dbReference type="AlphaFoldDB" id="A0A381EV85"/>
<dbReference type="EMBL" id="LR134182">
    <property type="protein sequence ID" value="VEB43366.1"/>
    <property type="molecule type" value="Genomic_DNA"/>
</dbReference>
<sequence>MNDMVMAVEALARRVTNHRVFNHPMYRHWACAPLPAAQSAALFHQVQNFCASTRLGMAFPQGLKHMGLPRQAELMSEIEVSEAGHGPDLARMAGHIVNLAGREQVFDDLDDQAEVEAGLKRYSDQLLGDLPGYDRASGLTRQAREAIAVFQQRSRSDPESTLRNLGVAFALELISNRSLIPGEKRALVDAGHYGVSLDDPEMHYLLDHWGECGAEQQHELNVRLAIAGVLNAETEPLILAGVDAFLDTLAALWDVIDSQLLPTEAAAG</sequence>
<gene>
    <name evidence="1" type="ORF">NCTC8684_01282</name>
    <name evidence="2" type="ORF">NCTC9695_03823</name>
</gene>
<dbReference type="RefSeq" id="WP_099427151.1">
    <property type="nucleotide sequence ID" value="NZ_CP024028.1"/>
</dbReference>
<dbReference type="Gene3D" id="1.20.910.10">
    <property type="entry name" value="Heme oxygenase-like"/>
    <property type="match status" value="1"/>
</dbReference>
<evidence type="ECO:0000313" key="1">
    <source>
        <dbReference type="EMBL" id="SUX32208.1"/>
    </source>
</evidence>
<organism evidence="2 4">
    <name type="scientific">Chromobacterium violaceum</name>
    <dbReference type="NCBI Taxonomy" id="536"/>
    <lineage>
        <taxon>Bacteria</taxon>
        <taxon>Pseudomonadati</taxon>
        <taxon>Pseudomonadota</taxon>
        <taxon>Betaproteobacteria</taxon>
        <taxon>Neisseriales</taxon>
        <taxon>Chromobacteriaceae</taxon>
        <taxon>Chromobacterium</taxon>
    </lineage>
</organism>
<dbReference type="InterPro" id="IPR016084">
    <property type="entry name" value="Haem_Oase-like_multi-hlx"/>
</dbReference>